<reference evidence="1" key="1">
    <citation type="submission" date="2019-07" db="EMBL/GenBank/DDBJ databases">
        <authorList>
            <person name="Dittberner H."/>
        </authorList>
    </citation>
    <scope>NUCLEOTIDE SEQUENCE [LARGE SCALE GENOMIC DNA]</scope>
</reference>
<organism evidence="1 2">
    <name type="scientific">Arabis nemorensis</name>
    <dbReference type="NCBI Taxonomy" id="586526"/>
    <lineage>
        <taxon>Eukaryota</taxon>
        <taxon>Viridiplantae</taxon>
        <taxon>Streptophyta</taxon>
        <taxon>Embryophyta</taxon>
        <taxon>Tracheophyta</taxon>
        <taxon>Spermatophyta</taxon>
        <taxon>Magnoliopsida</taxon>
        <taxon>eudicotyledons</taxon>
        <taxon>Gunneridae</taxon>
        <taxon>Pentapetalae</taxon>
        <taxon>rosids</taxon>
        <taxon>malvids</taxon>
        <taxon>Brassicales</taxon>
        <taxon>Brassicaceae</taxon>
        <taxon>Arabideae</taxon>
        <taxon>Arabis</taxon>
    </lineage>
</organism>
<dbReference type="PANTHER" id="PTHR36063:SF8">
    <property type="entry name" value="GENOME ASSEMBLY, CHROMOSOME: A06"/>
    <property type="match status" value="1"/>
</dbReference>
<sequence length="64" mass="7326">MAKEMRFVQTWGEVAPRLIVSHQKQQQQFSSSPKLETIHEEGCCVVDSFAVRAPKRIVIFLPLV</sequence>
<evidence type="ECO:0000313" key="1">
    <source>
        <dbReference type="EMBL" id="VVB08125.1"/>
    </source>
</evidence>
<gene>
    <name evidence="1" type="ORF">ANE_LOCUS18569</name>
</gene>
<protein>
    <submittedName>
        <fullName evidence="1">Uncharacterized protein</fullName>
    </submittedName>
</protein>
<accession>A0A565C3C3</accession>
<keyword evidence="2" id="KW-1185">Reference proteome</keyword>
<evidence type="ECO:0000313" key="2">
    <source>
        <dbReference type="Proteomes" id="UP000489600"/>
    </source>
</evidence>
<name>A0A565C3C3_9BRAS</name>
<proteinExistence type="predicted"/>
<dbReference type="EMBL" id="CABITT030000006">
    <property type="protein sequence ID" value="VVB08125.1"/>
    <property type="molecule type" value="Genomic_DNA"/>
</dbReference>
<dbReference type="AlphaFoldDB" id="A0A565C3C3"/>
<dbReference type="OrthoDB" id="1044997at2759"/>
<dbReference type="PANTHER" id="PTHR36063">
    <property type="entry name" value="ARABIDOPSIS THALIANA GENOMIC DNA, CHROMOSOME 5, P1 CLONE:MOK16"/>
    <property type="match status" value="1"/>
</dbReference>
<dbReference type="Proteomes" id="UP000489600">
    <property type="component" value="Unassembled WGS sequence"/>
</dbReference>
<comment type="caution">
    <text evidence="1">The sequence shown here is derived from an EMBL/GenBank/DDBJ whole genome shotgun (WGS) entry which is preliminary data.</text>
</comment>